<evidence type="ECO:0000313" key="1">
    <source>
        <dbReference type="EMBL" id="ATD10299.1"/>
    </source>
</evidence>
<dbReference type="Proteomes" id="UP000016521">
    <property type="component" value="Chromosome II"/>
</dbReference>
<organism evidence="1 2">
    <name type="scientific">Pseudoalteromonas piscicida</name>
    <dbReference type="NCBI Taxonomy" id="43662"/>
    <lineage>
        <taxon>Bacteria</taxon>
        <taxon>Pseudomonadati</taxon>
        <taxon>Pseudomonadota</taxon>
        <taxon>Gammaproteobacteria</taxon>
        <taxon>Alteromonadales</taxon>
        <taxon>Pseudoalteromonadaceae</taxon>
        <taxon>Pseudoalteromonas</taxon>
    </lineage>
</organism>
<keyword evidence="2" id="KW-1185">Reference proteome</keyword>
<sequence>MSKYSKNAIFPQYLRIYNLDAVETWALALFVNFSFHD</sequence>
<protein>
    <submittedName>
        <fullName evidence="1">Uncharacterized protein</fullName>
    </submittedName>
</protein>
<proteinExistence type="predicted"/>
<reference evidence="1 2" key="1">
    <citation type="submission" date="2015-06" db="EMBL/GenBank/DDBJ databases">
        <authorList>
            <person name="Xie B.-B."/>
            <person name="Rong J.-C."/>
            <person name="Qin Q.-L."/>
            <person name="Zhang Y.-Z."/>
        </authorList>
    </citation>
    <scope>NUCLEOTIDE SEQUENCE [LARGE SCALE GENOMIC DNA]</scope>
    <source>
        <strain evidence="1 2">JCM 20779</strain>
    </source>
</reference>
<dbReference type="EMBL" id="CP011925">
    <property type="protein sequence ID" value="ATD10299.1"/>
    <property type="molecule type" value="Genomic_DNA"/>
</dbReference>
<name>A0ABM6NMS9_PSEO7</name>
<evidence type="ECO:0000313" key="2">
    <source>
        <dbReference type="Proteomes" id="UP000016521"/>
    </source>
</evidence>
<accession>A0ABM6NMS9</accession>
<gene>
    <name evidence="1" type="ORF">PPIS_b1300</name>
</gene>